<evidence type="ECO:0000259" key="5">
    <source>
        <dbReference type="Pfam" id="PF20511"/>
    </source>
</evidence>
<dbReference type="InterPro" id="IPR046457">
    <property type="entry name" value="PMI_typeI_cat"/>
</dbReference>
<dbReference type="Pfam" id="PF20511">
    <property type="entry name" value="PMI_typeI_cat"/>
    <property type="match status" value="1"/>
</dbReference>
<evidence type="ECO:0000313" key="7">
    <source>
        <dbReference type="EMBL" id="MFD2866197.1"/>
    </source>
</evidence>
<sequence length="337" mass="38000">MSTTLYPLKFKTIYKDKIWGGQKIKTYLNKDFGNLPNCGETWEISGVKSDVSIVNGGALDGESLADLLVKYGADLVGEQVYQHFGNIFPLLVKFIDANEDLSIQVHPDDELAKKRHNSFGKTEMWYIIESDPGSTLIAGFNKELTQEEYLEKFNSGHLMDVLNRETASEGDVFFLPAGRVHTIGAGLLLAEIQQTSDITYRIYDFDRVDDKGNKRELHTEEALAAIDYKHYPEYKTKYTPAKDETVKLVSCPYFTTNVLDATGNVSKDYSSLDSFVIHVCLAGAYTIKYNGESYPVKMGECILLPKTIDKIDIQTESGFKILESYIAYTLTYSHYNI</sequence>
<dbReference type="Pfam" id="PF21621">
    <property type="entry name" value="MPI_cupin_dom"/>
    <property type="match status" value="1"/>
</dbReference>
<dbReference type="PANTHER" id="PTHR42742:SF3">
    <property type="entry name" value="FRUCTOKINASE"/>
    <property type="match status" value="1"/>
</dbReference>
<organism evidence="7 8">
    <name type="scientific">Mucilaginibacter antarcticus</name>
    <dbReference type="NCBI Taxonomy" id="1855725"/>
    <lineage>
        <taxon>Bacteria</taxon>
        <taxon>Pseudomonadati</taxon>
        <taxon>Bacteroidota</taxon>
        <taxon>Sphingobacteriia</taxon>
        <taxon>Sphingobacteriales</taxon>
        <taxon>Sphingobacteriaceae</taxon>
        <taxon>Mucilaginibacter</taxon>
    </lineage>
</organism>
<accession>A0ABW5XSI8</accession>
<dbReference type="InterPro" id="IPR051804">
    <property type="entry name" value="Carb_Metab_Reg_Kinase/Isom"/>
</dbReference>
<dbReference type="SUPFAM" id="SSF51182">
    <property type="entry name" value="RmlC-like cupins"/>
    <property type="match status" value="1"/>
</dbReference>
<dbReference type="RefSeq" id="WP_377129621.1">
    <property type="nucleotide sequence ID" value="NZ_JBHUHN010000001.1"/>
</dbReference>
<dbReference type="CDD" id="cd07010">
    <property type="entry name" value="cupin_PMI_type_I_N_bac"/>
    <property type="match status" value="1"/>
</dbReference>
<dbReference type="PIRSF" id="PIRSF036894">
    <property type="entry name" value="PMI_Firm_short"/>
    <property type="match status" value="1"/>
</dbReference>
<keyword evidence="7" id="KW-0413">Isomerase</keyword>
<dbReference type="Proteomes" id="UP001597601">
    <property type="component" value="Unassembled WGS sequence"/>
</dbReference>
<keyword evidence="2" id="KW-0862">Zinc</keyword>
<evidence type="ECO:0000256" key="4">
    <source>
        <dbReference type="ARBA" id="ARBA00030762"/>
    </source>
</evidence>
<feature type="domain" description="Mannose-6-phosphate isomerase cupin" evidence="6">
    <location>
        <begin position="246"/>
        <end position="315"/>
    </location>
</feature>
<dbReference type="InterPro" id="IPR014628">
    <property type="entry name" value="Man6P_isomerase_Firm_short"/>
</dbReference>
<dbReference type="PANTHER" id="PTHR42742">
    <property type="entry name" value="TRANSCRIPTIONAL REPRESSOR MPRA"/>
    <property type="match status" value="1"/>
</dbReference>
<dbReference type="GO" id="GO:0016853">
    <property type="term" value="F:isomerase activity"/>
    <property type="evidence" value="ECO:0007669"/>
    <property type="project" value="UniProtKB-KW"/>
</dbReference>
<evidence type="ECO:0000256" key="2">
    <source>
        <dbReference type="ARBA" id="ARBA00022833"/>
    </source>
</evidence>
<reference evidence="8" key="1">
    <citation type="journal article" date="2019" name="Int. J. Syst. Evol. Microbiol.">
        <title>The Global Catalogue of Microorganisms (GCM) 10K type strain sequencing project: providing services to taxonomists for standard genome sequencing and annotation.</title>
        <authorList>
            <consortium name="The Broad Institute Genomics Platform"/>
            <consortium name="The Broad Institute Genome Sequencing Center for Infectious Disease"/>
            <person name="Wu L."/>
            <person name="Ma J."/>
        </authorList>
    </citation>
    <scope>NUCLEOTIDE SEQUENCE [LARGE SCALE GENOMIC DNA]</scope>
    <source>
        <strain evidence="8">KCTC 52232</strain>
    </source>
</reference>
<keyword evidence="8" id="KW-1185">Reference proteome</keyword>
<dbReference type="InterPro" id="IPR014710">
    <property type="entry name" value="RmlC-like_jellyroll"/>
</dbReference>
<dbReference type="InterPro" id="IPR011051">
    <property type="entry name" value="RmlC_Cupin_sf"/>
</dbReference>
<proteinExistence type="predicted"/>
<dbReference type="Gene3D" id="2.60.120.10">
    <property type="entry name" value="Jelly Rolls"/>
    <property type="match status" value="2"/>
</dbReference>
<evidence type="ECO:0000256" key="3">
    <source>
        <dbReference type="ARBA" id="ARBA00029741"/>
    </source>
</evidence>
<evidence type="ECO:0000256" key="1">
    <source>
        <dbReference type="ARBA" id="ARBA00022723"/>
    </source>
</evidence>
<keyword evidence="1" id="KW-0479">Metal-binding</keyword>
<protein>
    <recommendedName>
        <fullName evidence="3">Phosphohexomutase</fullName>
    </recommendedName>
    <alternativeName>
        <fullName evidence="4">Phosphomannose isomerase</fullName>
    </alternativeName>
</protein>
<name>A0ABW5XSI8_9SPHI</name>
<evidence type="ECO:0000313" key="8">
    <source>
        <dbReference type="Proteomes" id="UP001597601"/>
    </source>
</evidence>
<dbReference type="InterPro" id="IPR049071">
    <property type="entry name" value="MPI_cupin_dom"/>
</dbReference>
<comment type="caution">
    <text evidence="7">The sequence shown here is derived from an EMBL/GenBank/DDBJ whole genome shotgun (WGS) entry which is preliminary data.</text>
</comment>
<feature type="domain" description="Phosphomannose isomerase type I catalytic" evidence="5">
    <location>
        <begin position="9"/>
        <end position="118"/>
    </location>
</feature>
<evidence type="ECO:0000259" key="6">
    <source>
        <dbReference type="Pfam" id="PF21621"/>
    </source>
</evidence>
<gene>
    <name evidence="7" type="ORF">ACFSYC_15980</name>
</gene>
<dbReference type="EMBL" id="JBHUON010000022">
    <property type="protein sequence ID" value="MFD2866197.1"/>
    <property type="molecule type" value="Genomic_DNA"/>
</dbReference>